<dbReference type="GeneID" id="92836194"/>
<dbReference type="GO" id="GO:0003677">
    <property type="term" value="F:DNA binding"/>
    <property type="evidence" value="ECO:0007669"/>
    <property type="project" value="InterPro"/>
</dbReference>
<evidence type="ECO:0008006" key="4">
    <source>
        <dbReference type="Google" id="ProtNLM"/>
    </source>
</evidence>
<dbReference type="RefSeq" id="WP_004663613.1">
    <property type="nucleotide sequence ID" value="NZ_CP029610.1"/>
</dbReference>
<dbReference type="GO" id="GO:0006310">
    <property type="term" value="P:DNA recombination"/>
    <property type="evidence" value="ECO:0007669"/>
    <property type="project" value="UniProtKB-KW"/>
</dbReference>
<dbReference type="Gene3D" id="1.10.443.10">
    <property type="entry name" value="Intergrase catalytic core"/>
    <property type="match status" value="1"/>
</dbReference>
<dbReference type="InterPro" id="IPR011010">
    <property type="entry name" value="DNA_brk_join_enz"/>
</dbReference>
<dbReference type="InterPro" id="IPR013762">
    <property type="entry name" value="Integrase-like_cat_sf"/>
</dbReference>
<dbReference type="GO" id="GO:0015074">
    <property type="term" value="P:DNA integration"/>
    <property type="evidence" value="ECO:0007669"/>
    <property type="project" value="InterPro"/>
</dbReference>
<dbReference type="Proteomes" id="UP001055514">
    <property type="component" value="Chromosome"/>
</dbReference>
<name>A0AAE9M7R4_ACIPI</name>
<evidence type="ECO:0000256" key="1">
    <source>
        <dbReference type="ARBA" id="ARBA00023172"/>
    </source>
</evidence>
<sequence length="673" mass="78301">MGNLNLTQTSLAIELSEQDWLKLAESGQYPKPRWMLNDSIEDDEWHIARNGFDIPSSQPYKRESYRILSFHKEIALGELLTNAQNSELLHDLKISFLYLSFSDAVSRPQRFLDIFNSIISLIKHTNELRINQDKPIIRHLKMISFTDTNEYLKSFGVTDEHFSHVLKISSQQNNNLSKKDWQKIQSELSITTRKVISLQSKLKNYLSNKTNNKASHYTSEYLNASKPFFDVETDIKPKEKTISNEILKLELLYTSRVIQKHSFNHSPRELFSDGHSILDSLNPPQKTKLIPAHIALHAMSNALYFVRQFGPELRGYLHSLWAAEKNAIDALKISPSRIFRNTKVIRAHAFANTCMPDALRKELKITTWEYQEAFNKLNHNWIRNNLSVEAAILLYVASMWILLASFTSGRRQSLNTLKRNCFRLSPIDGLFDITLRIPKSSERLELEDVHRPIPDLIFDYGIEFSLFVTQLEERQGYFFNEHDVYLFGKVLSLHSSSSFNHAKHHIEKTDFYKFPLSGDSIYKALCFFQDWSQSPLIENKRWYPAQHQFRRLFAVLYFNFSDDNGLEELSWFMGHSSLEQTFHYAEISPSDEWLEEAEIAIARIGSLLHKQLQADNAITEIVSQAKKSTEIVAVLEPLIKQMINEHKQKTGEEVRFSRIDGKDIFFYFCNPGR</sequence>
<dbReference type="AlphaFoldDB" id="A0AAE9M7R4"/>
<dbReference type="SUPFAM" id="SSF56349">
    <property type="entry name" value="DNA breaking-rejoining enzymes"/>
    <property type="match status" value="1"/>
</dbReference>
<proteinExistence type="predicted"/>
<dbReference type="EMBL" id="CP095407">
    <property type="protein sequence ID" value="USU93868.1"/>
    <property type="molecule type" value="Genomic_DNA"/>
</dbReference>
<protein>
    <recommendedName>
        <fullName evidence="4">Integrase</fullName>
    </recommendedName>
</protein>
<organism evidence="2 3">
    <name type="scientific">Acinetobacter pittii</name>
    <name type="common">Acinetobacter genomosp. 3</name>
    <dbReference type="NCBI Taxonomy" id="48296"/>
    <lineage>
        <taxon>Bacteria</taxon>
        <taxon>Pseudomonadati</taxon>
        <taxon>Pseudomonadota</taxon>
        <taxon>Gammaproteobacteria</taxon>
        <taxon>Moraxellales</taxon>
        <taxon>Moraxellaceae</taxon>
        <taxon>Acinetobacter</taxon>
        <taxon>Acinetobacter calcoaceticus/baumannii complex</taxon>
    </lineage>
</organism>
<evidence type="ECO:0000313" key="2">
    <source>
        <dbReference type="EMBL" id="USU93868.1"/>
    </source>
</evidence>
<gene>
    <name evidence="2" type="ORF">MWH18_16200</name>
</gene>
<reference evidence="2" key="1">
    <citation type="submission" date="2022-04" db="EMBL/GenBank/DDBJ databases">
        <title>Emergence of ST220 Acinetobacter pittii strain in bloodstream infection, which co-producing chromosomal NDM-1 and OXA-820 carbapenemases.</title>
        <authorList>
            <person name="Tian C."/>
            <person name="Xing M."/>
            <person name="Fu L."/>
            <person name="Xia D."/>
        </authorList>
    </citation>
    <scope>NUCLEOTIDE SEQUENCE</scope>
    <source>
        <strain evidence="2">TCM</strain>
    </source>
</reference>
<accession>A0AAE9M7R4</accession>
<evidence type="ECO:0000313" key="3">
    <source>
        <dbReference type="Proteomes" id="UP001055514"/>
    </source>
</evidence>
<keyword evidence="1" id="KW-0233">DNA recombination</keyword>